<keyword evidence="4" id="KW-0233">DNA recombination</keyword>
<dbReference type="GO" id="GO:0006260">
    <property type="term" value="P:DNA replication"/>
    <property type="evidence" value="ECO:0007669"/>
    <property type="project" value="InterPro"/>
</dbReference>
<evidence type="ECO:0000256" key="1">
    <source>
        <dbReference type="ARBA" id="ARBA00004123"/>
    </source>
</evidence>
<dbReference type="PANTHER" id="PTHR21541:SF3">
    <property type="entry name" value="STRUCTURE-SPECIFIC ENDONUCLEASE SUBUNIT SLX4"/>
    <property type="match status" value="1"/>
</dbReference>
<dbReference type="Proteomes" id="UP000625711">
    <property type="component" value="Unassembled WGS sequence"/>
</dbReference>
<keyword evidence="3" id="KW-0227">DNA damage</keyword>
<evidence type="ECO:0000256" key="9">
    <source>
        <dbReference type="SAM" id="Phobius"/>
    </source>
</evidence>
<evidence type="ECO:0000313" key="11">
    <source>
        <dbReference type="Proteomes" id="UP000625711"/>
    </source>
</evidence>
<evidence type="ECO:0000256" key="7">
    <source>
        <dbReference type="ARBA" id="ARBA00029496"/>
    </source>
</evidence>
<keyword evidence="6" id="KW-0539">Nucleus</keyword>
<dbReference type="CDD" id="cd22999">
    <property type="entry name" value="SAP_SLX4"/>
    <property type="match status" value="1"/>
</dbReference>
<comment type="caution">
    <text evidence="10">The sequence shown here is derived from an EMBL/GenBank/DDBJ whole genome shotgun (WGS) entry which is preliminary data.</text>
</comment>
<evidence type="ECO:0000256" key="6">
    <source>
        <dbReference type="ARBA" id="ARBA00023242"/>
    </source>
</evidence>
<feature type="region of interest" description="Disordered" evidence="8">
    <location>
        <begin position="162"/>
        <end position="185"/>
    </location>
</feature>
<dbReference type="Pfam" id="PF09494">
    <property type="entry name" value="Slx4"/>
    <property type="match status" value="1"/>
</dbReference>
<dbReference type="OrthoDB" id="5576441at2759"/>
<evidence type="ECO:0000256" key="3">
    <source>
        <dbReference type="ARBA" id="ARBA00022763"/>
    </source>
</evidence>
<feature type="compositionally biased region" description="Low complexity" evidence="8">
    <location>
        <begin position="163"/>
        <end position="173"/>
    </location>
</feature>
<dbReference type="GO" id="GO:0006281">
    <property type="term" value="P:DNA repair"/>
    <property type="evidence" value="ECO:0007669"/>
    <property type="project" value="UniProtKB-KW"/>
</dbReference>
<dbReference type="PANTHER" id="PTHR21541">
    <property type="entry name" value="BTB POZ DOMAIN CONTAINING 12"/>
    <property type="match status" value="1"/>
</dbReference>
<feature type="transmembrane region" description="Helical" evidence="9">
    <location>
        <begin position="26"/>
        <end position="42"/>
    </location>
</feature>
<protein>
    <recommendedName>
        <fullName evidence="7">Structure-specific endonuclease subunit SLX4</fullName>
    </recommendedName>
</protein>
<keyword evidence="9" id="KW-0472">Membrane</keyword>
<dbReference type="GO" id="GO:0000712">
    <property type="term" value="P:resolution of meiotic recombination intermediates"/>
    <property type="evidence" value="ECO:0007669"/>
    <property type="project" value="TreeGrafter"/>
</dbReference>
<comment type="subcellular location">
    <subcellularLocation>
        <location evidence="1">Nucleus</location>
    </subcellularLocation>
</comment>
<gene>
    <name evidence="10" type="ORF">GWI33_022750</name>
</gene>
<keyword evidence="5" id="KW-0234">DNA repair</keyword>
<evidence type="ECO:0000256" key="2">
    <source>
        <dbReference type="ARBA" id="ARBA00006661"/>
    </source>
</evidence>
<keyword evidence="9" id="KW-1133">Transmembrane helix</keyword>
<keyword evidence="11" id="KW-1185">Reference proteome</keyword>
<dbReference type="GO" id="GO:0033557">
    <property type="term" value="C:Slx1-Slx4 complex"/>
    <property type="evidence" value="ECO:0007669"/>
    <property type="project" value="InterPro"/>
</dbReference>
<reference evidence="10" key="1">
    <citation type="submission" date="2020-08" db="EMBL/GenBank/DDBJ databases">
        <title>Genome sequencing and assembly of the red palm weevil Rhynchophorus ferrugineus.</title>
        <authorList>
            <person name="Dias G.B."/>
            <person name="Bergman C.M."/>
            <person name="Manee M."/>
        </authorList>
    </citation>
    <scope>NUCLEOTIDE SEQUENCE</scope>
    <source>
        <strain evidence="10">AA-2017</strain>
        <tissue evidence="10">Whole larva</tissue>
    </source>
</reference>
<dbReference type="EMBL" id="JAACXV010000085">
    <property type="protein sequence ID" value="KAF7283921.1"/>
    <property type="molecule type" value="Genomic_DNA"/>
</dbReference>
<comment type="similarity">
    <text evidence="2">Belongs to the SLX4 family.</text>
</comment>
<proteinExistence type="inferred from homology"/>
<evidence type="ECO:0000256" key="8">
    <source>
        <dbReference type="SAM" id="MobiDB-lite"/>
    </source>
</evidence>
<dbReference type="AlphaFoldDB" id="A0A834MIT4"/>
<feature type="region of interest" description="Disordered" evidence="8">
    <location>
        <begin position="807"/>
        <end position="827"/>
    </location>
</feature>
<accession>A0A834MIT4</accession>
<organism evidence="10 11">
    <name type="scientific">Rhynchophorus ferrugineus</name>
    <name type="common">Red palm weevil</name>
    <name type="synonym">Curculio ferrugineus</name>
    <dbReference type="NCBI Taxonomy" id="354439"/>
    <lineage>
        <taxon>Eukaryota</taxon>
        <taxon>Metazoa</taxon>
        <taxon>Ecdysozoa</taxon>
        <taxon>Arthropoda</taxon>
        <taxon>Hexapoda</taxon>
        <taxon>Insecta</taxon>
        <taxon>Pterygota</taxon>
        <taxon>Neoptera</taxon>
        <taxon>Endopterygota</taxon>
        <taxon>Coleoptera</taxon>
        <taxon>Polyphaga</taxon>
        <taxon>Cucujiformia</taxon>
        <taxon>Curculionidae</taxon>
        <taxon>Dryophthorinae</taxon>
        <taxon>Rhynchophorus</taxon>
    </lineage>
</organism>
<dbReference type="InterPro" id="IPR018574">
    <property type="entry name" value="Structure-sp_endonuc_su_Slx4"/>
</dbReference>
<evidence type="ECO:0000256" key="4">
    <source>
        <dbReference type="ARBA" id="ARBA00023172"/>
    </source>
</evidence>
<evidence type="ECO:0000313" key="10">
    <source>
        <dbReference type="EMBL" id="KAF7283921.1"/>
    </source>
</evidence>
<keyword evidence="9" id="KW-0812">Transmembrane</keyword>
<name>A0A834MIT4_RHYFE</name>
<evidence type="ECO:0000256" key="5">
    <source>
        <dbReference type="ARBA" id="ARBA00023204"/>
    </source>
</evidence>
<sequence length="1079" mass="123876">MDRRIDERIRKPRRAKGTPFFRERNYWAAGVLAIGGLSWFLIELTPAAKKIRNSLDKFDNSEEFESRKKQIQISFTNPIADEVIIKARELQGQIFKKPRSSESQVSKFFQNKGHSELNENKSLDIESPYKNTIKSLPLSKSNSLSDDDDFQQPNKNSLKWALSKVSKCQSSSKQKGKKKNKRIPNTTLKIVEDNFKYQEEHGDHLQMAIALSKSTHEEENKSGRSQNEMPDVSEIFSKQNAKMSVLEKYGFSSNHKSHLSVTNRKQNLDVQFKGKSRFKYITPILKIRTNEERQNLIATKISMILTENISQTIKPFHIYNSVPYTFDQSCTSKKHNIFNFDSDDARDFYVKDLQLLVSNSKCGNLLKNWQNIPGRAISPTRDIKTDIISDSKEINQVSDKQESTITRDENTEVISPVRSVSPDLFGSDNETDDLINYSTVRSLKNSMKTNKSTSLSTENDMNQTFSDNTEIELLENDGKINENIVNLTNEGIDISVKNKKRDPKLYSLSDLESDEEDNILSEKLITTDNEELMKLSFSKLTQSPIQSNMAKFSDHHDQANNYCNNCHSKNDSEKIGTLNCNKTNDYYSDCHNKSNLEEIKTSNSSTNIMKRKSDVIILSDDEQQPEINPDTQKSQKKISESIRQSMKYNDSSELNVTNYVDQLLNQEYLSFNQSHRKGHNTNDSKELDFPLNEQTDVSSINHYDENVPDEDCYEKDDINNELDMNMSQTNSSSTIILSDQENCADMSGNEQNDDLGFNIQNTPKKFSRKMSRTLISERSKLYDSRELNVTDYVADLLANEMNYSLSYDGQNNSENENDDLSESQKSAISDEELNYSSHFSKVETENVSVEKYNEIKCIPSSTRASSINIEDIAKNVGPITPNRLIVKIGNVSPMRNYDEMSTPSLHKELAKYGIKPLKRSRGAKLLKHIYESTHPIIKEQIVSEYSDLGEDGKILKKRKLVVNEVNPYNECYKSDQMIEIIGDSIIENEKLENFIFERKQSAKTASCAVPLQIVWHNFVTSNPEIREHILLYEPLQLESLHLMLKEQGFKFHIQDLLTFLDKKCITIRTAQSQKRKNKK</sequence>